<keyword evidence="6" id="KW-0902">Two-component regulatory system</keyword>
<keyword evidence="7" id="KW-0802">TPR repeat</keyword>
<dbReference type="PANTHER" id="PTHR43711:SF1">
    <property type="entry name" value="HISTIDINE KINASE 1"/>
    <property type="match status" value="1"/>
</dbReference>
<evidence type="ECO:0000256" key="4">
    <source>
        <dbReference type="ARBA" id="ARBA00022679"/>
    </source>
</evidence>
<dbReference type="InterPro" id="IPR036097">
    <property type="entry name" value="HisK_dim/P_sf"/>
</dbReference>
<dbReference type="EC" id="2.7.13.3" evidence="2"/>
<dbReference type="OrthoDB" id="9810447at2"/>
<reference evidence="10 11" key="1">
    <citation type="submission" date="2017-02" db="EMBL/GenBank/DDBJ databases">
        <authorList>
            <person name="Peterson S.W."/>
        </authorList>
    </citation>
    <scope>NUCLEOTIDE SEQUENCE [LARGE SCALE GENOMIC DNA]</scope>
    <source>
        <strain evidence="10 11">DSM 25262</strain>
    </source>
</reference>
<sequence length="651" mass="74409">MPHQPAFLLSRIYILIVMILLQAMPLLVIGQSVPDFRERLEEASTSHEFQSAFDEMITIFHAGKLHFQDDDVITIVNIARDKKFSEKILPSVYGWAGTMFGNGRMNDAIVFFMESAVLFEKQNNKIGEAHSYFEIALIQHKAENYEEAKEYYTKTLAVGGDSLHYRTIINCYNGLALILREQEVYEQAIRDFRKAYQVASIRNDTAWIAILAGNIGSVHLRQQNYDSSLFYYFRNLKLIRLTSEFENEIETYAHLGRVFVKKKNYPMALRYLDSAQYIISNRQIKFNDFFNPMDYIDESYAFLYAGLGDYKKAFEYQNKYYEVAREKQLLINGRNLKQLQATQAFKQKQSELELLQKINEANVAIISQHRYVKIAFGIIIALISILAYIALRTGKVRKKLNDKLSYSNRELARLNRIKDQLFSVISHDLRGPLGNLQAVLDLYKIGGLTPEQYEGLLAELNHQVKASGNALENLLQWARAQLGEVKTNSEKIILRDIADHVSDQFRRNLAEKKITCDNALTDEHIAWADKNQVEIIMRNLVGNAIKFTPANGSIKISGERHANAVKVIVEDTGIGMTEEETQKLLHHDEYFTKLGTNQEKGTGMGLLICKQMIANNGGSMEVVSEKNKGSVFTFTLPIAQYDTAQVNHTKI</sequence>
<dbReference type="CDD" id="cd00082">
    <property type="entry name" value="HisKA"/>
    <property type="match status" value="1"/>
</dbReference>
<keyword evidence="5 10" id="KW-0418">Kinase</keyword>
<evidence type="ECO:0000256" key="8">
    <source>
        <dbReference type="SAM" id="Phobius"/>
    </source>
</evidence>
<dbReference type="SUPFAM" id="SSF55874">
    <property type="entry name" value="ATPase domain of HSP90 chaperone/DNA topoisomerase II/histidine kinase"/>
    <property type="match status" value="1"/>
</dbReference>
<dbReference type="InterPro" id="IPR036890">
    <property type="entry name" value="HATPase_C_sf"/>
</dbReference>
<dbReference type="Gene3D" id="1.25.40.10">
    <property type="entry name" value="Tetratricopeptide repeat domain"/>
    <property type="match status" value="2"/>
</dbReference>
<keyword evidence="8" id="KW-1133">Transmembrane helix</keyword>
<dbReference type="InterPro" id="IPR005467">
    <property type="entry name" value="His_kinase_dom"/>
</dbReference>
<feature type="transmembrane region" description="Helical" evidence="8">
    <location>
        <begin position="371"/>
        <end position="391"/>
    </location>
</feature>
<dbReference type="Gene3D" id="3.30.565.10">
    <property type="entry name" value="Histidine kinase-like ATPase, C-terminal domain"/>
    <property type="match status" value="1"/>
</dbReference>
<dbReference type="Pfam" id="PF02518">
    <property type="entry name" value="HATPase_c"/>
    <property type="match status" value="1"/>
</dbReference>
<keyword evidence="3" id="KW-0597">Phosphoprotein</keyword>
<dbReference type="PROSITE" id="PS50109">
    <property type="entry name" value="HIS_KIN"/>
    <property type="match status" value="1"/>
</dbReference>
<dbReference type="Pfam" id="PF13181">
    <property type="entry name" value="TPR_8"/>
    <property type="match status" value="1"/>
</dbReference>
<evidence type="ECO:0000259" key="9">
    <source>
        <dbReference type="PROSITE" id="PS50109"/>
    </source>
</evidence>
<dbReference type="PANTHER" id="PTHR43711">
    <property type="entry name" value="TWO-COMPONENT HISTIDINE KINASE"/>
    <property type="match status" value="1"/>
</dbReference>
<evidence type="ECO:0000256" key="1">
    <source>
        <dbReference type="ARBA" id="ARBA00000085"/>
    </source>
</evidence>
<dbReference type="Proteomes" id="UP000190961">
    <property type="component" value="Unassembled WGS sequence"/>
</dbReference>
<dbReference type="EMBL" id="FUZU01000003">
    <property type="protein sequence ID" value="SKC82704.1"/>
    <property type="molecule type" value="Genomic_DNA"/>
</dbReference>
<dbReference type="PROSITE" id="PS50005">
    <property type="entry name" value="TPR"/>
    <property type="match status" value="1"/>
</dbReference>
<evidence type="ECO:0000256" key="2">
    <source>
        <dbReference type="ARBA" id="ARBA00012438"/>
    </source>
</evidence>
<comment type="catalytic activity">
    <reaction evidence="1">
        <text>ATP + protein L-histidine = ADP + protein N-phospho-L-histidine.</text>
        <dbReference type="EC" id="2.7.13.3"/>
    </reaction>
</comment>
<dbReference type="SUPFAM" id="SSF48452">
    <property type="entry name" value="TPR-like"/>
    <property type="match status" value="1"/>
</dbReference>
<dbReference type="SMART" id="SM00387">
    <property type="entry name" value="HATPase_c"/>
    <property type="match status" value="1"/>
</dbReference>
<dbReference type="GO" id="GO:0000155">
    <property type="term" value="F:phosphorelay sensor kinase activity"/>
    <property type="evidence" value="ECO:0007669"/>
    <property type="project" value="InterPro"/>
</dbReference>
<dbReference type="SMART" id="SM00388">
    <property type="entry name" value="HisKA"/>
    <property type="match status" value="1"/>
</dbReference>
<gene>
    <name evidence="10" type="ORF">SAMN05660236_4252</name>
</gene>
<evidence type="ECO:0000256" key="7">
    <source>
        <dbReference type="PROSITE-ProRule" id="PRU00339"/>
    </source>
</evidence>
<dbReference type="InterPro" id="IPR003661">
    <property type="entry name" value="HisK_dim/P_dom"/>
</dbReference>
<accession>A0A1T5M3U6</accession>
<dbReference type="PRINTS" id="PR00344">
    <property type="entry name" value="BCTRLSENSOR"/>
</dbReference>
<dbReference type="InterPro" id="IPR050736">
    <property type="entry name" value="Sensor_HK_Regulatory"/>
</dbReference>
<dbReference type="InterPro" id="IPR019734">
    <property type="entry name" value="TPR_rpt"/>
</dbReference>
<dbReference type="AlphaFoldDB" id="A0A1T5M3U6"/>
<proteinExistence type="predicted"/>
<keyword evidence="8" id="KW-0812">Transmembrane</keyword>
<evidence type="ECO:0000313" key="10">
    <source>
        <dbReference type="EMBL" id="SKC82704.1"/>
    </source>
</evidence>
<keyword evidence="11" id="KW-1185">Reference proteome</keyword>
<dbReference type="InterPro" id="IPR004358">
    <property type="entry name" value="Sig_transdc_His_kin-like_C"/>
</dbReference>
<feature type="repeat" description="TPR" evidence="7">
    <location>
        <begin position="129"/>
        <end position="162"/>
    </location>
</feature>
<keyword evidence="4" id="KW-0808">Transferase</keyword>
<organism evidence="10 11">
    <name type="scientific">Ohtaekwangia koreensis</name>
    <dbReference type="NCBI Taxonomy" id="688867"/>
    <lineage>
        <taxon>Bacteria</taxon>
        <taxon>Pseudomonadati</taxon>
        <taxon>Bacteroidota</taxon>
        <taxon>Cytophagia</taxon>
        <taxon>Cytophagales</taxon>
        <taxon>Fulvivirgaceae</taxon>
        <taxon>Ohtaekwangia</taxon>
    </lineage>
</organism>
<keyword evidence="8" id="KW-0472">Membrane</keyword>
<feature type="transmembrane region" description="Helical" evidence="8">
    <location>
        <begin position="12"/>
        <end position="30"/>
    </location>
</feature>
<dbReference type="SUPFAM" id="SSF47384">
    <property type="entry name" value="Homodimeric domain of signal transducing histidine kinase"/>
    <property type="match status" value="1"/>
</dbReference>
<feature type="domain" description="Histidine kinase" evidence="9">
    <location>
        <begin position="424"/>
        <end position="640"/>
    </location>
</feature>
<evidence type="ECO:0000256" key="3">
    <source>
        <dbReference type="ARBA" id="ARBA00022553"/>
    </source>
</evidence>
<dbReference type="STRING" id="688867.SAMN05660236_4252"/>
<dbReference type="Gene3D" id="1.10.287.130">
    <property type="match status" value="1"/>
</dbReference>
<dbReference type="RefSeq" id="WP_079688796.1">
    <property type="nucleotide sequence ID" value="NZ_FUZU01000003.1"/>
</dbReference>
<name>A0A1T5M3U6_9BACT</name>
<evidence type="ECO:0000256" key="6">
    <source>
        <dbReference type="ARBA" id="ARBA00023012"/>
    </source>
</evidence>
<dbReference type="InterPro" id="IPR003594">
    <property type="entry name" value="HATPase_dom"/>
</dbReference>
<dbReference type="InterPro" id="IPR011990">
    <property type="entry name" value="TPR-like_helical_dom_sf"/>
</dbReference>
<protein>
    <recommendedName>
        <fullName evidence="2">histidine kinase</fullName>
        <ecNumber evidence="2">2.7.13.3</ecNumber>
    </recommendedName>
</protein>
<evidence type="ECO:0000256" key="5">
    <source>
        <dbReference type="ARBA" id="ARBA00022777"/>
    </source>
</evidence>
<dbReference type="Pfam" id="PF13424">
    <property type="entry name" value="TPR_12"/>
    <property type="match status" value="1"/>
</dbReference>
<evidence type="ECO:0000313" key="11">
    <source>
        <dbReference type="Proteomes" id="UP000190961"/>
    </source>
</evidence>
<dbReference type="SMART" id="SM00028">
    <property type="entry name" value="TPR"/>
    <property type="match status" value="4"/>
</dbReference>